<name>A0A540M9B8_MALBA</name>
<dbReference type="Proteomes" id="UP000315295">
    <property type="component" value="Unassembled WGS sequence"/>
</dbReference>
<dbReference type="AlphaFoldDB" id="A0A540M9B8"/>
<accession>A0A540M9B8</accession>
<sequence>MQTFQKLNSPPPSLQAFLNHLPGNDFNTVFRSLPGFYKKLKEEGKLGPCFITATPGSFYGRLFPNNSLHFVHSSYALIWISEAPKGFITEAGEGLNKKNISIAKTSSSAVCAEYLEQFKKDFRVFLRSRIEELVPGGSMVLKTMGSIKSHDSIWEFVGLKLNDMFDELQGLIEEEKLDTFNTPYYAPTTKEVEDVIEAEGSFTFQSLEVFRNEWDSYLHSSLDKKARAATYR</sequence>
<evidence type="ECO:0000313" key="2">
    <source>
        <dbReference type="Proteomes" id="UP000315295"/>
    </source>
</evidence>
<proteinExistence type="predicted"/>
<keyword evidence="2" id="KW-1185">Reference proteome</keyword>
<dbReference type="Pfam" id="PF03492">
    <property type="entry name" value="Methyltransf_7"/>
    <property type="match status" value="1"/>
</dbReference>
<dbReference type="InterPro" id="IPR029063">
    <property type="entry name" value="SAM-dependent_MTases_sf"/>
</dbReference>
<comment type="caution">
    <text evidence="1">The sequence shown here is derived from an EMBL/GenBank/DDBJ whole genome shotgun (WGS) entry which is preliminary data.</text>
</comment>
<reference evidence="1 2" key="1">
    <citation type="journal article" date="2019" name="G3 (Bethesda)">
        <title>Sequencing of a Wild Apple (Malus baccata) Genome Unravels the Differences Between Cultivated and Wild Apple Species Regarding Disease Resistance and Cold Tolerance.</title>
        <authorList>
            <person name="Chen X."/>
        </authorList>
    </citation>
    <scope>NUCLEOTIDE SEQUENCE [LARGE SCALE GENOMIC DNA]</scope>
    <source>
        <strain evidence="2">cv. Shandingzi</strain>
        <tissue evidence="1">Leaves</tissue>
    </source>
</reference>
<dbReference type="PANTHER" id="PTHR31009">
    <property type="entry name" value="S-ADENOSYL-L-METHIONINE:CARBOXYL METHYLTRANSFERASE FAMILY PROTEIN"/>
    <property type="match status" value="1"/>
</dbReference>
<gene>
    <name evidence="1" type="ORF">C1H46_019033</name>
</gene>
<dbReference type="InterPro" id="IPR005299">
    <property type="entry name" value="MeTrfase_7"/>
</dbReference>
<dbReference type="Gene3D" id="3.40.50.150">
    <property type="entry name" value="Vaccinia Virus protein VP39"/>
    <property type="match status" value="1"/>
</dbReference>
<organism evidence="1 2">
    <name type="scientific">Malus baccata</name>
    <name type="common">Siberian crab apple</name>
    <name type="synonym">Pyrus baccata</name>
    <dbReference type="NCBI Taxonomy" id="106549"/>
    <lineage>
        <taxon>Eukaryota</taxon>
        <taxon>Viridiplantae</taxon>
        <taxon>Streptophyta</taxon>
        <taxon>Embryophyta</taxon>
        <taxon>Tracheophyta</taxon>
        <taxon>Spermatophyta</taxon>
        <taxon>Magnoliopsida</taxon>
        <taxon>eudicotyledons</taxon>
        <taxon>Gunneridae</taxon>
        <taxon>Pentapetalae</taxon>
        <taxon>rosids</taxon>
        <taxon>fabids</taxon>
        <taxon>Rosales</taxon>
        <taxon>Rosaceae</taxon>
        <taxon>Amygdaloideae</taxon>
        <taxon>Maleae</taxon>
        <taxon>Malus</taxon>
    </lineage>
</organism>
<dbReference type="EMBL" id="VIEB01000318">
    <property type="protein sequence ID" value="TQD95347.1"/>
    <property type="molecule type" value="Genomic_DNA"/>
</dbReference>
<evidence type="ECO:0000313" key="1">
    <source>
        <dbReference type="EMBL" id="TQD95347.1"/>
    </source>
</evidence>
<dbReference type="SUPFAM" id="SSF53335">
    <property type="entry name" value="S-adenosyl-L-methionine-dependent methyltransferases"/>
    <property type="match status" value="1"/>
</dbReference>
<dbReference type="GO" id="GO:0008168">
    <property type="term" value="F:methyltransferase activity"/>
    <property type="evidence" value="ECO:0007669"/>
    <property type="project" value="InterPro"/>
</dbReference>
<protein>
    <submittedName>
        <fullName evidence="1">Uncharacterized protein</fullName>
    </submittedName>
</protein>